<organism evidence="3 4">
    <name type="scientific">Candidatus Bealeia paramacronuclearis</name>
    <dbReference type="NCBI Taxonomy" id="1921001"/>
    <lineage>
        <taxon>Bacteria</taxon>
        <taxon>Pseudomonadati</taxon>
        <taxon>Pseudomonadota</taxon>
        <taxon>Alphaproteobacteria</taxon>
        <taxon>Holosporales</taxon>
        <taxon>Holosporaceae</taxon>
        <taxon>Candidatus Bealeia</taxon>
    </lineage>
</organism>
<dbReference type="SMART" id="SM00978">
    <property type="entry name" value="Tim44"/>
    <property type="match status" value="1"/>
</dbReference>
<gene>
    <name evidence="3" type="ORF">Bealeia1_00762</name>
</gene>
<sequence>MAHIDIFLFALVAIFVGYRLWMVLGTHDPNKPIKKKNTLQGEEVGSIVRSQTQPERSKIQAVPTDGFDEEGFLHGAEVAFKMILEAYSQGNKTGLSKLLSPEMLSRFSKAIDARHKKGQVLETNLYRVIMSRILDRKTDGHLQKIRVKFVSEQCVLIRGKDGQLLEGDASSVEEITDIWTFERETRSGNPNWTLVETEKE</sequence>
<keyword evidence="1" id="KW-1133">Transmembrane helix</keyword>
<keyword evidence="4" id="KW-1185">Reference proteome</keyword>
<dbReference type="RefSeq" id="WP_331255435.1">
    <property type="nucleotide sequence ID" value="NZ_CP133270.1"/>
</dbReference>
<name>A0ABZ2C4J6_9PROT</name>
<feature type="domain" description="Tim44-like" evidence="2">
    <location>
        <begin position="52"/>
        <end position="199"/>
    </location>
</feature>
<dbReference type="Proteomes" id="UP001330434">
    <property type="component" value="Chromosome"/>
</dbReference>
<evidence type="ECO:0000259" key="2">
    <source>
        <dbReference type="SMART" id="SM00978"/>
    </source>
</evidence>
<dbReference type="Pfam" id="PF04280">
    <property type="entry name" value="Tim44"/>
    <property type="match status" value="1"/>
</dbReference>
<evidence type="ECO:0000256" key="1">
    <source>
        <dbReference type="SAM" id="Phobius"/>
    </source>
</evidence>
<proteinExistence type="predicted"/>
<dbReference type="InterPro" id="IPR032710">
    <property type="entry name" value="NTF2-like_dom_sf"/>
</dbReference>
<feature type="transmembrane region" description="Helical" evidence="1">
    <location>
        <begin position="6"/>
        <end position="26"/>
    </location>
</feature>
<dbReference type="EMBL" id="CP133270">
    <property type="protein sequence ID" value="WVX66583.1"/>
    <property type="molecule type" value="Genomic_DNA"/>
</dbReference>
<dbReference type="SUPFAM" id="SSF54427">
    <property type="entry name" value="NTF2-like"/>
    <property type="match status" value="1"/>
</dbReference>
<accession>A0ABZ2C4J6</accession>
<dbReference type="InterPro" id="IPR007379">
    <property type="entry name" value="Tim44-like_dom"/>
</dbReference>
<reference evidence="3 4" key="1">
    <citation type="journal article" date="2024" name="Environ. Microbiol.">
        <title>Novel evolutionary insights on the interactions of the Holosporales (Alphaproteobacteria) with eukaryotic hosts from comparative genomics.</title>
        <authorList>
            <person name="Giovannini M."/>
            <person name="Petroni G."/>
            <person name="Castelli M."/>
        </authorList>
    </citation>
    <scope>NUCLEOTIDE SEQUENCE [LARGE SCALE GENOMIC DNA]</scope>
    <source>
        <strain evidence="3 4">US_Bl 15I1</strain>
    </source>
</reference>
<keyword evidence="1" id="KW-0812">Transmembrane</keyword>
<dbReference type="Gene3D" id="3.10.450.240">
    <property type="match status" value="1"/>
</dbReference>
<evidence type="ECO:0000313" key="3">
    <source>
        <dbReference type="EMBL" id="WVX66583.1"/>
    </source>
</evidence>
<keyword evidence="1" id="KW-0472">Membrane</keyword>
<evidence type="ECO:0000313" key="4">
    <source>
        <dbReference type="Proteomes" id="UP001330434"/>
    </source>
</evidence>
<protein>
    <submittedName>
        <fullName evidence="3">Tim44-like domain protein</fullName>
    </submittedName>
</protein>
<dbReference type="NCBIfam" id="NF033779">
    <property type="entry name" value="Tim44_TimA_adap"/>
    <property type="match status" value="1"/>
</dbReference>